<dbReference type="EC" id="2.8.4.3" evidence="8 9"/>
<comment type="subcellular location">
    <subcellularLocation>
        <location evidence="9">Cytoplasm</location>
    </subcellularLocation>
</comment>
<feature type="domain" description="TRAM" evidence="10">
    <location>
        <begin position="410"/>
        <end position="476"/>
    </location>
</feature>
<accession>A0ABT1NHT6</accession>
<evidence type="ECO:0000313" key="13">
    <source>
        <dbReference type="EMBL" id="MCQ1529881.1"/>
    </source>
</evidence>
<keyword evidence="4 9" id="KW-0949">S-adenosyl-L-methionine</keyword>
<dbReference type="GO" id="GO:0035597">
    <property type="term" value="F:tRNA-2-methylthio-N(6)-dimethylallyladenosine(37) synthase activity"/>
    <property type="evidence" value="ECO:0007669"/>
    <property type="project" value="UniProtKB-EC"/>
</dbReference>
<comment type="function">
    <text evidence="1 9">Catalyzes the methylthiolation of N6-(dimethylallyl)adenosine (i(6)A), leading to the formation of 2-methylthio-N6-(dimethylallyl)adenosine (ms(2)i(6)A) at position 37 in tRNAs that read codons beginning with uridine.</text>
</comment>
<protein>
    <recommendedName>
        <fullName evidence="8 9">tRNA-2-methylthio-N(6)-dimethylallyladenosine synthase</fullName>
        <ecNumber evidence="8 9">2.8.4.3</ecNumber>
    </recommendedName>
    <alternativeName>
        <fullName evidence="9">(Dimethylallyl)adenosine tRNA methylthiotransferase MiaB</fullName>
    </alternativeName>
    <alternativeName>
        <fullName evidence="9">tRNA-i(6)A37 methylthiotransferase</fullName>
    </alternativeName>
</protein>
<gene>
    <name evidence="9 13" type="primary">miaB</name>
    <name evidence="13" type="ORF">LJD61_10040</name>
</gene>
<evidence type="ECO:0000256" key="3">
    <source>
        <dbReference type="ARBA" id="ARBA00022679"/>
    </source>
</evidence>
<feature type="binding site" evidence="9">
    <location>
        <position position="84"/>
    </location>
    <ligand>
        <name>[4Fe-4S] cluster</name>
        <dbReference type="ChEBI" id="CHEBI:49883"/>
        <label>1</label>
    </ligand>
</feature>
<dbReference type="SFLD" id="SFLDG01061">
    <property type="entry name" value="methylthiotransferase"/>
    <property type="match status" value="1"/>
</dbReference>
<keyword evidence="9" id="KW-0819">tRNA processing</keyword>
<dbReference type="Gene3D" id="3.80.30.20">
    <property type="entry name" value="tm_1862 like domain"/>
    <property type="match status" value="1"/>
</dbReference>
<keyword evidence="5 9" id="KW-0479">Metal-binding</keyword>
<evidence type="ECO:0000256" key="4">
    <source>
        <dbReference type="ARBA" id="ARBA00022691"/>
    </source>
</evidence>
<dbReference type="InterPro" id="IPR020612">
    <property type="entry name" value="Methylthiotransferase_CS"/>
</dbReference>
<dbReference type="EMBL" id="JAJEKE010000007">
    <property type="protein sequence ID" value="MCQ1529881.1"/>
    <property type="molecule type" value="Genomic_DNA"/>
</dbReference>
<dbReference type="HAMAP" id="MF_01864">
    <property type="entry name" value="tRNA_metthiotr_MiaB"/>
    <property type="match status" value="1"/>
</dbReference>
<keyword evidence="3 9" id="KW-0808">Transferase</keyword>
<dbReference type="PROSITE" id="PS51918">
    <property type="entry name" value="RADICAL_SAM"/>
    <property type="match status" value="1"/>
</dbReference>
<dbReference type="NCBIfam" id="TIGR01574">
    <property type="entry name" value="miaB-methiolase"/>
    <property type="match status" value="1"/>
</dbReference>
<sequence length="482" mass="55205">MIKKESTHISTEELMRQNDIAQRIKANNDSEYNNTGKIKYARIITYGCQQNNSDSEKLKGILKSMGYSYTDDNQKADVILFNTCCVRENAELKLYGNIGALKNLKASKPGMVIGVCGCMMQQKHAVDMIKRKYKHVDLIFGTHNIYKFPELFEKALHEKYTLIDIMDSDGVIVENLPIERDEKHKAWITIMYGCNNFCSYCIVPYVRGRERSRNPEDIIDELSKLSYDGCKEVMLLGQNVNSYGKDLDINFDFADLLYKVNEIKGIERIRFMTSHPKDISDKLITAMKECGKVCEHLHLPFQAGSNKILKSMNRVYSKEEYLEKIAKVKKAIPGIALTTDIIVGFPGETDEDFEETLDVVRKVEFDQAFTFIYSKREGTPAAKLTNQISEERKHINFDKLIEVQNKISREINEGYKNNVYEVLVDGPSKTNKDIMTGRTRTGKIVNFKGDKVKIGDLVYVKITDIFSWSLNGDLIENKNNQS</sequence>
<comment type="catalytic activity">
    <reaction evidence="9">
        <text>N(6)-dimethylallyladenosine(37) in tRNA + (sulfur carrier)-SH + AH2 + 2 S-adenosyl-L-methionine = 2-methylsulfanyl-N(6)-dimethylallyladenosine(37) in tRNA + (sulfur carrier)-H + 5'-deoxyadenosine + L-methionine + A + S-adenosyl-L-homocysteine + 2 H(+)</text>
        <dbReference type="Rhea" id="RHEA:37067"/>
        <dbReference type="Rhea" id="RHEA-COMP:10375"/>
        <dbReference type="Rhea" id="RHEA-COMP:10376"/>
        <dbReference type="Rhea" id="RHEA-COMP:14737"/>
        <dbReference type="Rhea" id="RHEA-COMP:14739"/>
        <dbReference type="ChEBI" id="CHEBI:13193"/>
        <dbReference type="ChEBI" id="CHEBI:15378"/>
        <dbReference type="ChEBI" id="CHEBI:17319"/>
        <dbReference type="ChEBI" id="CHEBI:17499"/>
        <dbReference type="ChEBI" id="CHEBI:29917"/>
        <dbReference type="ChEBI" id="CHEBI:57844"/>
        <dbReference type="ChEBI" id="CHEBI:57856"/>
        <dbReference type="ChEBI" id="CHEBI:59789"/>
        <dbReference type="ChEBI" id="CHEBI:64428"/>
        <dbReference type="ChEBI" id="CHEBI:74415"/>
        <dbReference type="ChEBI" id="CHEBI:74417"/>
        <dbReference type="EC" id="2.8.4.3"/>
    </reaction>
</comment>
<dbReference type="RefSeq" id="WP_255227396.1">
    <property type="nucleotide sequence ID" value="NZ_JAJEKE010000007.1"/>
</dbReference>
<evidence type="ECO:0000256" key="1">
    <source>
        <dbReference type="ARBA" id="ARBA00003234"/>
    </source>
</evidence>
<dbReference type="PROSITE" id="PS50926">
    <property type="entry name" value="TRAM"/>
    <property type="match status" value="1"/>
</dbReference>
<evidence type="ECO:0000256" key="6">
    <source>
        <dbReference type="ARBA" id="ARBA00023004"/>
    </source>
</evidence>
<dbReference type="SFLD" id="SFLDG01082">
    <property type="entry name" value="B12-binding_domain_containing"/>
    <property type="match status" value="1"/>
</dbReference>
<dbReference type="InterPro" id="IPR007197">
    <property type="entry name" value="rSAM"/>
</dbReference>
<organism evidence="13 14">
    <name type="scientific">Lutispora saccharofermentans</name>
    <dbReference type="NCBI Taxonomy" id="3024236"/>
    <lineage>
        <taxon>Bacteria</taxon>
        <taxon>Bacillati</taxon>
        <taxon>Bacillota</taxon>
        <taxon>Clostridia</taxon>
        <taxon>Lutisporales</taxon>
        <taxon>Lutisporaceae</taxon>
        <taxon>Lutispora</taxon>
    </lineage>
</organism>
<dbReference type="PROSITE" id="PS51449">
    <property type="entry name" value="MTTASE_N"/>
    <property type="match status" value="1"/>
</dbReference>
<feature type="binding site" evidence="9">
    <location>
        <position position="194"/>
    </location>
    <ligand>
        <name>[4Fe-4S] cluster</name>
        <dbReference type="ChEBI" id="CHEBI:49883"/>
        <label>2</label>
        <note>4Fe-4S-S-AdoMet</note>
    </ligand>
</feature>
<dbReference type="Gene3D" id="3.40.50.12160">
    <property type="entry name" value="Methylthiotransferase, N-terminal domain"/>
    <property type="match status" value="1"/>
</dbReference>
<dbReference type="SFLD" id="SFLDS00029">
    <property type="entry name" value="Radical_SAM"/>
    <property type="match status" value="1"/>
</dbReference>
<comment type="subunit">
    <text evidence="9">Monomer.</text>
</comment>
<dbReference type="InterPro" id="IPR005839">
    <property type="entry name" value="Methylthiotransferase"/>
</dbReference>
<feature type="binding site" evidence="9">
    <location>
        <position position="198"/>
    </location>
    <ligand>
        <name>[4Fe-4S] cluster</name>
        <dbReference type="ChEBI" id="CHEBI:49883"/>
        <label>2</label>
        <note>4Fe-4S-S-AdoMet</note>
    </ligand>
</feature>
<dbReference type="InterPro" id="IPR006638">
    <property type="entry name" value="Elp3/MiaA/NifB-like_rSAM"/>
</dbReference>
<evidence type="ECO:0000259" key="11">
    <source>
        <dbReference type="PROSITE" id="PS51449"/>
    </source>
</evidence>
<name>A0ABT1NHT6_9FIRM</name>
<proteinExistence type="inferred from homology"/>
<dbReference type="Pfam" id="PF04055">
    <property type="entry name" value="Radical_SAM"/>
    <property type="match status" value="1"/>
</dbReference>
<feature type="domain" description="MTTase N-terminal" evidence="11">
    <location>
        <begin position="39"/>
        <end position="157"/>
    </location>
</feature>
<dbReference type="SFLD" id="SFLDF00273">
    <property type="entry name" value="(dimethylallyl)adenosine_tRNA"/>
    <property type="match status" value="1"/>
</dbReference>
<evidence type="ECO:0000313" key="14">
    <source>
        <dbReference type="Proteomes" id="UP001651880"/>
    </source>
</evidence>
<evidence type="ECO:0000256" key="5">
    <source>
        <dbReference type="ARBA" id="ARBA00022723"/>
    </source>
</evidence>
<dbReference type="InterPro" id="IPR006463">
    <property type="entry name" value="MiaB_methiolase"/>
</dbReference>
<dbReference type="InterPro" id="IPR058240">
    <property type="entry name" value="rSAM_sf"/>
</dbReference>
<evidence type="ECO:0000259" key="10">
    <source>
        <dbReference type="PROSITE" id="PS50926"/>
    </source>
</evidence>
<evidence type="ECO:0000256" key="8">
    <source>
        <dbReference type="ARBA" id="ARBA00033765"/>
    </source>
</evidence>
<dbReference type="Proteomes" id="UP001651880">
    <property type="component" value="Unassembled WGS sequence"/>
</dbReference>
<evidence type="ECO:0000256" key="7">
    <source>
        <dbReference type="ARBA" id="ARBA00023014"/>
    </source>
</evidence>
<dbReference type="InterPro" id="IPR038135">
    <property type="entry name" value="Methylthiotransferase_N_sf"/>
</dbReference>
<evidence type="ECO:0000256" key="2">
    <source>
        <dbReference type="ARBA" id="ARBA00022485"/>
    </source>
</evidence>
<evidence type="ECO:0000259" key="12">
    <source>
        <dbReference type="PROSITE" id="PS51918"/>
    </source>
</evidence>
<dbReference type="SMART" id="SM00729">
    <property type="entry name" value="Elp3"/>
    <property type="match status" value="1"/>
</dbReference>
<keyword evidence="7 9" id="KW-0411">Iron-sulfur</keyword>
<comment type="cofactor">
    <cofactor evidence="9">
        <name>[4Fe-4S] cluster</name>
        <dbReference type="ChEBI" id="CHEBI:49883"/>
    </cofactor>
    <text evidence="9">Binds 2 [4Fe-4S] clusters. One cluster is coordinated with 3 cysteines and an exchangeable S-adenosyl-L-methionine.</text>
</comment>
<dbReference type="InterPro" id="IPR023404">
    <property type="entry name" value="rSAM_horseshoe"/>
</dbReference>
<dbReference type="PANTHER" id="PTHR43020:SF2">
    <property type="entry name" value="MITOCHONDRIAL TRNA METHYLTHIOTRANSFERASE CDK5RAP1"/>
    <property type="match status" value="1"/>
</dbReference>
<reference evidence="13 14" key="1">
    <citation type="submission" date="2021-10" db="EMBL/GenBank/DDBJ databases">
        <title>Lutispora strain m25 sp. nov., a thermophilic, non-spore-forming bacterium isolated from a lab-scale methanogenic bioreactor digesting anaerobic sludge.</title>
        <authorList>
            <person name="El Houari A."/>
            <person name="Mcdonald J."/>
        </authorList>
    </citation>
    <scope>NUCLEOTIDE SEQUENCE [LARGE SCALE GENOMIC DNA]</scope>
    <source>
        <strain evidence="14">m25</strain>
    </source>
</reference>
<dbReference type="NCBIfam" id="TIGR00089">
    <property type="entry name" value="MiaB/RimO family radical SAM methylthiotransferase"/>
    <property type="match status" value="1"/>
</dbReference>
<dbReference type="Pfam" id="PF01938">
    <property type="entry name" value="TRAM"/>
    <property type="match status" value="1"/>
</dbReference>
<dbReference type="CDD" id="cd01335">
    <property type="entry name" value="Radical_SAM"/>
    <property type="match status" value="1"/>
</dbReference>
<evidence type="ECO:0000256" key="9">
    <source>
        <dbReference type="HAMAP-Rule" id="MF_01864"/>
    </source>
</evidence>
<dbReference type="InterPro" id="IPR013848">
    <property type="entry name" value="Methylthiotransferase_N"/>
</dbReference>
<dbReference type="InterPro" id="IPR002792">
    <property type="entry name" value="TRAM_dom"/>
</dbReference>
<keyword evidence="6 9" id="KW-0408">Iron</keyword>
<comment type="caution">
    <text evidence="13">The sequence shown here is derived from an EMBL/GenBank/DDBJ whole genome shotgun (WGS) entry which is preliminary data.</text>
</comment>
<dbReference type="PROSITE" id="PS01278">
    <property type="entry name" value="MTTASE_RADICAL"/>
    <property type="match status" value="1"/>
</dbReference>
<dbReference type="SUPFAM" id="SSF102114">
    <property type="entry name" value="Radical SAM enzymes"/>
    <property type="match status" value="1"/>
</dbReference>
<feature type="binding site" evidence="9">
    <location>
        <position position="118"/>
    </location>
    <ligand>
        <name>[4Fe-4S] cluster</name>
        <dbReference type="ChEBI" id="CHEBI:49883"/>
        <label>1</label>
    </ligand>
</feature>
<keyword evidence="2 9" id="KW-0004">4Fe-4S</keyword>
<comment type="similarity">
    <text evidence="9">Belongs to the methylthiotransferase family. MiaB subfamily.</text>
</comment>
<keyword evidence="9" id="KW-0963">Cytoplasm</keyword>
<feature type="domain" description="Radical SAM core" evidence="12">
    <location>
        <begin position="180"/>
        <end position="410"/>
    </location>
</feature>
<feature type="binding site" evidence="9">
    <location>
        <position position="201"/>
    </location>
    <ligand>
        <name>[4Fe-4S] cluster</name>
        <dbReference type="ChEBI" id="CHEBI:49883"/>
        <label>2</label>
        <note>4Fe-4S-S-AdoMet</note>
    </ligand>
</feature>
<keyword evidence="14" id="KW-1185">Reference proteome</keyword>
<dbReference type="Pfam" id="PF00919">
    <property type="entry name" value="UPF0004"/>
    <property type="match status" value="1"/>
</dbReference>
<feature type="binding site" evidence="9">
    <location>
        <position position="48"/>
    </location>
    <ligand>
        <name>[4Fe-4S] cluster</name>
        <dbReference type="ChEBI" id="CHEBI:49883"/>
        <label>1</label>
    </ligand>
</feature>
<dbReference type="PANTHER" id="PTHR43020">
    <property type="entry name" value="CDK5 REGULATORY SUBUNIT-ASSOCIATED PROTEIN 1"/>
    <property type="match status" value="1"/>
</dbReference>